<feature type="compositionally biased region" description="Low complexity" evidence="1">
    <location>
        <begin position="242"/>
        <end position="258"/>
    </location>
</feature>
<feature type="region of interest" description="Disordered" evidence="1">
    <location>
        <begin position="222"/>
        <end position="263"/>
    </location>
</feature>
<evidence type="ECO:0000313" key="3">
    <source>
        <dbReference type="Proteomes" id="UP000017590"/>
    </source>
</evidence>
<gene>
    <name evidence="2" type="ORF">CAETHG_2590</name>
</gene>
<name>A0ABM5NW69_9CLOT</name>
<keyword evidence="3" id="KW-1185">Reference proteome</keyword>
<dbReference type="EMBL" id="CP006763">
    <property type="protein sequence ID" value="AGY76799.1"/>
    <property type="molecule type" value="Genomic_DNA"/>
</dbReference>
<feature type="compositionally biased region" description="Polar residues" evidence="1">
    <location>
        <begin position="224"/>
        <end position="241"/>
    </location>
</feature>
<evidence type="ECO:0000313" key="2">
    <source>
        <dbReference type="EMBL" id="AGY76799.1"/>
    </source>
</evidence>
<sequence length="348" mass="37542">MGKLKSRKKPVILIIIALLVVAVAVFAKLVFWNSSYSSPKYKFSADLLTKVLKAQESGGTVELSKDEVNGVISLYFKQYKTSDLVVKSVEADFEDDKMVFLIPITYKNFNLLLSSQGDVSFQKGKIIYNPEYFKLGKITLPKSYVLKKLQPKLKNGMALEGDSITVSTSGLPISIKNISVKDQKLLVTLEKKQLNIEDMLKGKISSSLQNFIKDFSNIKKLDPSTKTNGESTGAKSNDNGTPSVSNTQSSSSKTPVSQERQQALNRLSSGLNAASGAVSTGGQQAVISQLISIVNNMKDSSYNPSSAEGSVRAAYDKLSAEEKAGLRSAVLSNVNSSDAGTLGIIMGN</sequence>
<protein>
    <submittedName>
        <fullName evidence="2">DUF2140 domain-containing protein</fullName>
    </submittedName>
</protein>
<proteinExistence type="predicted"/>
<evidence type="ECO:0000256" key="1">
    <source>
        <dbReference type="SAM" id="MobiDB-lite"/>
    </source>
</evidence>
<reference evidence="3" key="1">
    <citation type="journal article" date="2014" name="Biotechnol. Biofuels">
        <title>Comparison of single-molecule sequencing and hybrid approaches for finishing the genome of Clostridium autoethanogenum and analysis of CRISPR systems in industrial relevant Clostridia.</title>
        <authorList>
            <person name="Brown S.D."/>
            <person name="Nagaraju S."/>
            <person name="Utturkar S."/>
            <person name="De Tissera S."/>
            <person name="Segovia S."/>
            <person name="Mitchell W."/>
            <person name="Land M.L."/>
            <person name="Dassanayake A."/>
            <person name="Kopke M."/>
        </authorList>
    </citation>
    <scope>NUCLEOTIDE SEQUENCE [LARGE SCALE GENOMIC DNA]</scope>
    <source>
        <strain evidence="3">DSM 10061</strain>
    </source>
</reference>
<organism evidence="2 3">
    <name type="scientific">Clostridium autoethanogenum DSM 10061</name>
    <dbReference type="NCBI Taxonomy" id="1341692"/>
    <lineage>
        <taxon>Bacteria</taxon>
        <taxon>Bacillati</taxon>
        <taxon>Bacillota</taxon>
        <taxon>Clostridia</taxon>
        <taxon>Eubacteriales</taxon>
        <taxon>Clostridiaceae</taxon>
        <taxon>Clostridium</taxon>
    </lineage>
</organism>
<dbReference type="Proteomes" id="UP000017590">
    <property type="component" value="Chromosome"/>
</dbReference>
<dbReference type="RefSeq" id="WP_013237195.1">
    <property type="nucleotide sequence ID" value="NC_022592.1"/>
</dbReference>
<accession>A0ABM5NW69</accession>